<protein>
    <submittedName>
        <fullName evidence="2">Similarities with the N-terminal region of phosphatidylserine synthase</fullName>
    </submittedName>
</protein>
<dbReference type="GO" id="GO:0008654">
    <property type="term" value="P:phospholipid biosynthetic process"/>
    <property type="evidence" value="ECO:0007669"/>
    <property type="project" value="InterPro"/>
</dbReference>
<gene>
    <name evidence="2" type="ORF">NVI5450_1237</name>
</gene>
<dbReference type="Gene3D" id="1.20.120.1760">
    <property type="match status" value="1"/>
</dbReference>
<evidence type="ECO:0000313" key="3">
    <source>
        <dbReference type="Proteomes" id="UP000183794"/>
    </source>
</evidence>
<dbReference type="InterPro" id="IPR048254">
    <property type="entry name" value="CDP_ALCOHOL_P_TRANSF_CS"/>
</dbReference>
<dbReference type="GO" id="GO:0016020">
    <property type="term" value="C:membrane"/>
    <property type="evidence" value="ECO:0007669"/>
    <property type="project" value="InterPro"/>
</dbReference>
<evidence type="ECO:0000313" key="2">
    <source>
        <dbReference type="EMBL" id="SGY91381.1"/>
    </source>
</evidence>
<organism evidence="2 3">
    <name type="scientific">Moritella viscosa</name>
    <dbReference type="NCBI Taxonomy" id="80854"/>
    <lineage>
        <taxon>Bacteria</taxon>
        <taxon>Pseudomonadati</taxon>
        <taxon>Pseudomonadota</taxon>
        <taxon>Gammaproteobacteria</taxon>
        <taxon>Alteromonadales</taxon>
        <taxon>Moritellaceae</taxon>
        <taxon>Moritella</taxon>
    </lineage>
</organism>
<comment type="similarity">
    <text evidence="1">Belongs to the CDP-alcohol phosphatidyltransferase class-I family.</text>
</comment>
<dbReference type="PATRIC" id="fig|80854.5.peg.1782"/>
<dbReference type="InterPro" id="IPR000462">
    <property type="entry name" value="CDP-OH_P_trans"/>
</dbReference>
<evidence type="ECO:0000256" key="1">
    <source>
        <dbReference type="RuleBase" id="RU003750"/>
    </source>
</evidence>
<dbReference type="RefSeq" id="WP_052678291.1">
    <property type="nucleotide sequence ID" value="NZ_CAWRBC010000120.1"/>
</dbReference>
<dbReference type="KEGG" id="mvs:MVIS_1674"/>
<dbReference type="InterPro" id="IPR032690">
    <property type="entry name" value="CarS"/>
</dbReference>
<dbReference type="Proteomes" id="UP000183794">
    <property type="component" value="Unassembled WGS sequence"/>
</dbReference>
<dbReference type="EMBL" id="FPLD01000040">
    <property type="protein sequence ID" value="SGY91381.1"/>
    <property type="molecule type" value="Genomic_DNA"/>
</dbReference>
<proteinExistence type="inferred from homology"/>
<dbReference type="Pfam" id="PF01864">
    <property type="entry name" value="CarS-like"/>
    <property type="match status" value="1"/>
</dbReference>
<dbReference type="AlphaFoldDB" id="A0A090K780"/>
<dbReference type="Pfam" id="PF01066">
    <property type="entry name" value="CDP-OH_P_transf"/>
    <property type="match status" value="1"/>
</dbReference>
<dbReference type="OrthoDB" id="7041657at2"/>
<sequence length="393" mass="44184">MIEKIESPYIIKLNRVDLLTLTSVFTTFTALISAIDERPYFAMVLLFIAMIADALDGILARKWGLERDFGRYLDGFMDMQIYLITPGVVMYQWGFDGYWSLFIMAMITSGSVRLAAFNQTGNIKEENGLSYLGMPVFWSIFILSAAFVIERVLGSFSAYISLAAGLSLFSYYMVVRKPFFKFKSISQIVKITLTGILFFTVLELLNHDKSSPIMNILLALYLLIPAALGGVLHMIFVSKNRLNFLVVPVSKSLFGANKTWRGVILVPLLTMVSALVLVLMEFVLTKVYGQGLLPDINVLFLGFITGVGYILGEFPNSYFKRCLGIGPGELPEKNKYFFMAIDQLDSAIGIAIMYSLVFGFSFEILWVYVLCFPITALLVKRWLFNNKLKSSAV</sequence>
<name>A0A090K780_9GAMM</name>
<dbReference type="PROSITE" id="PS00379">
    <property type="entry name" value="CDP_ALCOHOL_P_TRANSF"/>
    <property type="match status" value="1"/>
</dbReference>
<dbReference type="STRING" id="80854.MVIS_1674"/>
<keyword evidence="1" id="KW-0808">Transferase</keyword>
<dbReference type="InterPro" id="IPR043130">
    <property type="entry name" value="CDP-OH_PTrfase_TM_dom"/>
</dbReference>
<dbReference type="HOGENOM" id="CLU_701740_0_0_6"/>
<dbReference type="GO" id="GO:0016780">
    <property type="term" value="F:phosphotransferase activity, for other substituted phosphate groups"/>
    <property type="evidence" value="ECO:0007669"/>
    <property type="project" value="InterPro"/>
</dbReference>
<accession>A0A090K780</accession>
<reference evidence="2 3" key="1">
    <citation type="submission" date="2016-11" db="EMBL/GenBank/DDBJ databases">
        <authorList>
            <person name="Jaros S."/>
            <person name="Januszkiewicz K."/>
            <person name="Wedrychowicz H."/>
        </authorList>
    </citation>
    <scope>NUCLEOTIDE SEQUENCE [LARGE SCALE GENOMIC DNA]</scope>
    <source>
        <strain evidence="2">NVI 5450</strain>
    </source>
</reference>